<gene>
    <name evidence="2" type="ORF">FEM48_Zijuj08G0150500</name>
</gene>
<proteinExistence type="predicted"/>
<dbReference type="Proteomes" id="UP000813462">
    <property type="component" value="Unassembled WGS sequence"/>
</dbReference>
<sequence>MLALGCHLNNSQIVHYFNGGRSLFAHRRCYIKPPCFFKNMKITITFTDNESDNSQEPVEDFPKPKEEPPDEPPAKPQESSSVWRNWTLGILLSIILPSFRHKWGPYLLLKSQVDMAVETAETVAEVVEDIAEVVEKVADEVADRLPENGKVKDAVESIEHFAEEVAEDAKIAQEFIHKVKSQFPFNFFAHH</sequence>
<organism evidence="2 3">
    <name type="scientific">Ziziphus jujuba var. spinosa</name>
    <dbReference type="NCBI Taxonomy" id="714518"/>
    <lineage>
        <taxon>Eukaryota</taxon>
        <taxon>Viridiplantae</taxon>
        <taxon>Streptophyta</taxon>
        <taxon>Embryophyta</taxon>
        <taxon>Tracheophyta</taxon>
        <taxon>Spermatophyta</taxon>
        <taxon>Magnoliopsida</taxon>
        <taxon>eudicotyledons</taxon>
        <taxon>Gunneridae</taxon>
        <taxon>Pentapetalae</taxon>
        <taxon>rosids</taxon>
        <taxon>fabids</taxon>
        <taxon>Rosales</taxon>
        <taxon>Rhamnaceae</taxon>
        <taxon>Paliureae</taxon>
        <taxon>Ziziphus</taxon>
    </lineage>
</organism>
<reference evidence="2" key="1">
    <citation type="journal article" date="2021" name="Front. Plant Sci.">
        <title>Chromosome-Scale Genome Assembly for Chinese Sour Jujube and Insights Into Its Genome Evolution and Domestication Signature.</title>
        <authorList>
            <person name="Shen L.-Y."/>
            <person name="Luo H."/>
            <person name="Wang X.-L."/>
            <person name="Wang X.-M."/>
            <person name="Qiu X.-J."/>
            <person name="Liu H."/>
            <person name="Zhou S.-S."/>
            <person name="Jia K.-H."/>
            <person name="Nie S."/>
            <person name="Bao Y.-T."/>
            <person name="Zhang R.-G."/>
            <person name="Yun Q.-Z."/>
            <person name="Chai Y.-H."/>
            <person name="Lu J.-Y."/>
            <person name="Li Y."/>
            <person name="Zhao S.-W."/>
            <person name="Mao J.-F."/>
            <person name="Jia S.-G."/>
            <person name="Mao Y.-M."/>
        </authorList>
    </citation>
    <scope>NUCLEOTIDE SEQUENCE</scope>
    <source>
        <strain evidence="2">AT0</strain>
        <tissue evidence="2">Leaf</tissue>
    </source>
</reference>
<dbReference type="PANTHER" id="PTHR33735">
    <property type="entry name" value="EXPRESSED PROTEIN"/>
    <property type="match status" value="1"/>
</dbReference>
<evidence type="ECO:0000313" key="3">
    <source>
        <dbReference type="Proteomes" id="UP000813462"/>
    </source>
</evidence>
<protein>
    <submittedName>
        <fullName evidence="2">Uncharacterized protein</fullName>
    </submittedName>
</protein>
<feature type="region of interest" description="Disordered" evidence="1">
    <location>
        <begin position="48"/>
        <end position="80"/>
    </location>
</feature>
<dbReference type="AlphaFoldDB" id="A0A978UZT5"/>
<accession>A0A978UZT5</accession>
<feature type="compositionally biased region" description="Acidic residues" evidence="1">
    <location>
        <begin position="49"/>
        <end position="59"/>
    </location>
</feature>
<dbReference type="EMBL" id="JAEACU010000008">
    <property type="protein sequence ID" value="KAH7520501.1"/>
    <property type="molecule type" value="Genomic_DNA"/>
</dbReference>
<evidence type="ECO:0000313" key="2">
    <source>
        <dbReference type="EMBL" id="KAH7520501.1"/>
    </source>
</evidence>
<evidence type="ECO:0000256" key="1">
    <source>
        <dbReference type="SAM" id="MobiDB-lite"/>
    </source>
</evidence>
<name>A0A978UZT5_ZIZJJ</name>
<dbReference type="PANTHER" id="PTHR33735:SF23">
    <property type="entry name" value="PTERIN-BINDING DOMAIN-CONTAINING PROTEIN"/>
    <property type="match status" value="1"/>
</dbReference>
<comment type="caution">
    <text evidence="2">The sequence shown here is derived from an EMBL/GenBank/DDBJ whole genome shotgun (WGS) entry which is preliminary data.</text>
</comment>